<dbReference type="GO" id="GO:0004331">
    <property type="term" value="F:fructose-2,6-bisphosphate 2-phosphatase activity"/>
    <property type="evidence" value="ECO:0007669"/>
    <property type="project" value="TreeGrafter"/>
</dbReference>
<feature type="binding site" evidence="3">
    <location>
        <begin position="7"/>
        <end position="14"/>
    </location>
    <ligand>
        <name>substrate</name>
    </ligand>
</feature>
<dbReference type="PATRIC" id="fig|1304.173.peg.759"/>
<dbReference type="Pfam" id="PF00300">
    <property type="entry name" value="His_Phos_1"/>
    <property type="match status" value="1"/>
</dbReference>
<dbReference type="AlphaFoldDB" id="A0A074IQI5"/>
<evidence type="ECO:0000256" key="1">
    <source>
        <dbReference type="ARBA" id="ARBA00022801"/>
    </source>
</evidence>
<keyword evidence="1" id="KW-0378">Hydrolase</keyword>
<reference evidence="5" key="2">
    <citation type="submission" date="2023-01" db="EMBL/GenBank/DDBJ databases">
        <title>Human gut microbiome strain richness.</title>
        <authorList>
            <person name="Chen-Liaw A."/>
        </authorList>
    </citation>
    <scope>NUCLEOTIDE SEQUENCE</scope>
    <source>
        <strain evidence="5">1001283st1_B9_1001283B150217_161031</strain>
    </source>
</reference>
<dbReference type="Gene3D" id="3.40.50.1240">
    <property type="entry name" value="Phosphoglycerate mutase-like"/>
    <property type="match status" value="1"/>
</dbReference>
<evidence type="ECO:0000313" key="4">
    <source>
        <dbReference type="EMBL" id="KEO43249.1"/>
    </source>
</evidence>
<dbReference type="PANTHER" id="PTHR46517">
    <property type="entry name" value="FRUCTOSE-2,6-BISPHOSPHATASE TIGAR"/>
    <property type="match status" value="1"/>
</dbReference>
<dbReference type="SUPFAM" id="SSF53254">
    <property type="entry name" value="Phosphoglycerate mutase-like"/>
    <property type="match status" value="1"/>
</dbReference>
<dbReference type="RefSeq" id="WP_014634220.1">
    <property type="nucleotide sequence ID" value="NZ_BPPT01000013.1"/>
</dbReference>
<dbReference type="Proteomes" id="UP000027855">
    <property type="component" value="Unassembled WGS sequence"/>
</dbReference>
<dbReference type="SMART" id="SM00855">
    <property type="entry name" value="PGAM"/>
    <property type="match status" value="1"/>
</dbReference>
<sequence length="212" mass="24097">MKLYFVRHGKTEWNLEGRLQGAKGDSPLLKESVEQVRELGHYLSDTHFDLVFSSDLPRAKKTTELIMESQKPKAKVTYTKALREWQLGKLEGQKISLVQAIYPKEMDAFRHNLANFRANDFQAESVYQTTKRVAEFVKTLKDSDAKNVLIVGHGANLTASIRTLLGFEPGLLRKAGGLDNASVTILETNDFEHFTLKCWNDTSYMDEQNKIS</sequence>
<dbReference type="KEGG" id="strs:SSAL8618_04015"/>
<comment type="caution">
    <text evidence="4">The sequence shown here is derived from an EMBL/GenBank/DDBJ whole genome shotgun (WGS) entry which is preliminary data.</text>
</comment>
<feature type="active site" description="Proton donor/acceptor" evidence="2">
    <location>
        <position position="84"/>
    </location>
</feature>
<dbReference type="InterPro" id="IPR013078">
    <property type="entry name" value="His_Pase_superF_clade-1"/>
</dbReference>
<dbReference type="CDD" id="cd07067">
    <property type="entry name" value="HP_PGM_like"/>
    <property type="match status" value="1"/>
</dbReference>
<dbReference type="Proteomes" id="UP001212483">
    <property type="component" value="Unassembled WGS sequence"/>
</dbReference>
<dbReference type="InterPro" id="IPR029033">
    <property type="entry name" value="His_PPase_superfam"/>
</dbReference>
<dbReference type="EMBL" id="JJMT01000033">
    <property type="protein sequence ID" value="KEO43249.1"/>
    <property type="molecule type" value="Genomic_DNA"/>
</dbReference>
<dbReference type="GO" id="GO:0005829">
    <property type="term" value="C:cytosol"/>
    <property type="evidence" value="ECO:0007669"/>
    <property type="project" value="TreeGrafter"/>
</dbReference>
<dbReference type="GeneID" id="93791916"/>
<evidence type="ECO:0000256" key="2">
    <source>
        <dbReference type="PIRSR" id="PIRSR613078-1"/>
    </source>
</evidence>
<organism evidence="4 6">
    <name type="scientific">Streptococcus salivarius</name>
    <dbReference type="NCBI Taxonomy" id="1304"/>
    <lineage>
        <taxon>Bacteria</taxon>
        <taxon>Bacillati</taxon>
        <taxon>Bacillota</taxon>
        <taxon>Bacilli</taxon>
        <taxon>Lactobacillales</taxon>
        <taxon>Streptococcaceae</taxon>
        <taxon>Streptococcus</taxon>
    </lineage>
</organism>
<protein>
    <submittedName>
        <fullName evidence="5">Histidine phosphatase family protein</fullName>
    </submittedName>
    <submittedName>
        <fullName evidence="4">Phosphoglycerate mutase</fullName>
    </submittedName>
</protein>
<gene>
    <name evidence="4" type="ORF">DL07_07005</name>
    <name evidence="5" type="ORF">PNU22_00515</name>
</gene>
<feature type="binding site" evidence="3">
    <location>
        <position position="58"/>
    </location>
    <ligand>
        <name>substrate</name>
    </ligand>
</feature>
<dbReference type="GO" id="GO:0045820">
    <property type="term" value="P:negative regulation of glycolytic process"/>
    <property type="evidence" value="ECO:0007669"/>
    <property type="project" value="TreeGrafter"/>
</dbReference>
<reference evidence="4 6" key="1">
    <citation type="submission" date="2014-04" db="EMBL/GenBank/DDBJ databases">
        <title>Variable characteristics of bacteriocin-producing Streptococcus salivarius strains isolated from Malaysian subjects.</title>
        <authorList>
            <person name="Philip K."/>
            <person name="Barbour A."/>
        </authorList>
    </citation>
    <scope>NUCLEOTIDE SEQUENCE [LARGE SCALE GENOMIC DNA]</scope>
    <source>
        <strain evidence="4 6">NU10</strain>
    </source>
</reference>
<proteinExistence type="predicted"/>
<dbReference type="GO" id="GO:0043456">
    <property type="term" value="P:regulation of pentose-phosphate shunt"/>
    <property type="evidence" value="ECO:0007669"/>
    <property type="project" value="TreeGrafter"/>
</dbReference>
<dbReference type="EMBL" id="JAQMJO010000001">
    <property type="protein sequence ID" value="MDB8604967.1"/>
    <property type="molecule type" value="Genomic_DNA"/>
</dbReference>
<evidence type="ECO:0000256" key="3">
    <source>
        <dbReference type="PIRSR" id="PIRSR613078-2"/>
    </source>
</evidence>
<dbReference type="InterPro" id="IPR051695">
    <property type="entry name" value="Phosphoglycerate_Mutase"/>
</dbReference>
<name>A0A074IQI5_STRSL</name>
<accession>A0A074IQI5</accession>
<evidence type="ECO:0000313" key="6">
    <source>
        <dbReference type="Proteomes" id="UP000027855"/>
    </source>
</evidence>
<dbReference type="PANTHER" id="PTHR46517:SF1">
    <property type="entry name" value="FRUCTOSE-2,6-BISPHOSPHATASE TIGAR"/>
    <property type="match status" value="1"/>
</dbReference>
<evidence type="ECO:0000313" key="5">
    <source>
        <dbReference type="EMBL" id="MDB8604967.1"/>
    </source>
</evidence>
<feature type="active site" description="Tele-phosphohistidine intermediate" evidence="2">
    <location>
        <position position="8"/>
    </location>
</feature>